<evidence type="ECO:0000313" key="1">
    <source>
        <dbReference type="EMBL" id="AHN83447.1"/>
    </source>
</evidence>
<dbReference type="OrthoDB" id="23732at10239"/>
<dbReference type="GeneID" id="19486982"/>
<evidence type="ECO:0000313" key="2">
    <source>
        <dbReference type="Proteomes" id="UP000026908"/>
    </source>
</evidence>
<reference evidence="1 2" key="1">
    <citation type="journal article" date="2014" name="Genome Announc.">
        <title>Complete Genome Sequences of Two Escherichia coli O157:H7 Phages Effective in Limiting Contamination of Food Products.</title>
        <authorList>
            <person name="Hong Y."/>
            <person name="Pan Y."/>
            <person name="Harman N.J."/>
            <person name="Ebner P.D."/>
        </authorList>
    </citation>
    <scope>NUCLEOTIDE SEQUENCE [LARGE SCALE GENOMIC DNA]</scope>
</reference>
<dbReference type="Proteomes" id="UP000026908">
    <property type="component" value="Segment"/>
</dbReference>
<sequence length="67" mass="7807">MSNKIVVTKISTMVDVFYVPDTPENRQAVERGEYDKVIYDHDGYYQHLVDSYGEEEKITHQLPEDGL</sequence>
<organism evidence="1 2">
    <name type="scientific">Escherichia phage vB_EcoS_FFH_1</name>
    <dbReference type="NCBI Taxonomy" id="1446489"/>
    <lineage>
        <taxon>Viruses</taxon>
        <taxon>Duplodnaviria</taxon>
        <taxon>Heunggongvirae</taxon>
        <taxon>Uroviricota</taxon>
        <taxon>Caudoviricetes</taxon>
        <taxon>Demerecviridae</taxon>
        <taxon>Markadamsvirinae</taxon>
        <taxon>Tequintavirus</taxon>
        <taxon>Tequintavirus FFH1</taxon>
    </lineage>
</organism>
<dbReference type="EMBL" id="KJ190157">
    <property type="protein sequence ID" value="AHN83447.1"/>
    <property type="molecule type" value="Genomic_DNA"/>
</dbReference>
<dbReference type="RefSeq" id="YP_009031636.1">
    <property type="nucleotide sequence ID" value="NC_024139.1"/>
</dbReference>
<proteinExistence type="predicted"/>
<accession>A0A023MHG2</accession>
<protein>
    <submittedName>
        <fullName evidence="1">Uncharacterized protein</fullName>
    </submittedName>
</protein>
<keyword evidence="2" id="KW-1185">Reference proteome</keyword>
<name>A0A023MHG2_9CAUD</name>
<dbReference type="KEGG" id="vg:19486982"/>